<dbReference type="InterPro" id="IPR006517">
    <property type="entry name" value="Phage_terminase_lsu-like_C"/>
</dbReference>
<dbReference type="Pfam" id="PF17289">
    <property type="entry name" value="Terminase_6C"/>
    <property type="match status" value="1"/>
</dbReference>
<protein>
    <submittedName>
        <fullName evidence="3">Putative terminase</fullName>
    </submittedName>
</protein>
<dbReference type="NCBIfam" id="TIGR01630">
    <property type="entry name" value="psiM2_ORF9"/>
    <property type="match status" value="1"/>
</dbReference>
<keyword evidence="1" id="KW-1188">Viral release from host cell</keyword>
<accession>A0A6M3LZZ0</accession>
<evidence type="ECO:0000259" key="2">
    <source>
        <dbReference type="Pfam" id="PF17289"/>
    </source>
</evidence>
<evidence type="ECO:0000256" key="1">
    <source>
        <dbReference type="ARBA" id="ARBA00022612"/>
    </source>
</evidence>
<evidence type="ECO:0000313" key="3">
    <source>
        <dbReference type="EMBL" id="QJB00858.1"/>
    </source>
</evidence>
<dbReference type="AlphaFoldDB" id="A0A6M3LZZ0"/>
<name>A0A6M3LZZ0_9ZZZZ</name>
<dbReference type="InterPro" id="IPR035421">
    <property type="entry name" value="Terminase_6C"/>
</dbReference>
<dbReference type="Pfam" id="PF03237">
    <property type="entry name" value="Terminase_6N"/>
    <property type="match status" value="1"/>
</dbReference>
<organism evidence="3">
    <name type="scientific">viral metagenome</name>
    <dbReference type="NCBI Taxonomy" id="1070528"/>
    <lineage>
        <taxon>unclassified sequences</taxon>
        <taxon>metagenomes</taxon>
        <taxon>organismal metagenomes</taxon>
    </lineage>
</organism>
<gene>
    <name evidence="3" type="ORF">MM171A00157_0027</name>
    <name evidence="4" type="ORF">MM171B00143_0062</name>
</gene>
<reference evidence="3" key="1">
    <citation type="submission" date="2020-03" db="EMBL/GenBank/DDBJ databases">
        <title>The deep terrestrial virosphere.</title>
        <authorList>
            <person name="Holmfeldt K."/>
            <person name="Nilsson E."/>
            <person name="Simone D."/>
            <person name="Lopez-Fernandez M."/>
            <person name="Wu X."/>
            <person name="de Brujin I."/>
            <person name="Lundin D."/>
            <person name="Andersson A."/>
            <person name="Bertilsson S."/>
            <person name="Dopson M."/>
        </authorList>
    </citation>
    <scope>NUCLEOTIDE SEQUENCE</scope>
    <source>
        <strain evidence="3">MM171A00157</strain>
        <strain evidence="4">MM171B00143</strain>
    </source>
</reference>
<feature type="domain" description="Terminase large subunit gp17-like C-terminal" evidence="2">
    <location>
        <begin position="329"/>
        <end position="492"/>
    </location>
</feature>
<sequence length="506" mass="57106">MSNLAIFEKLKQQRIEQARQSLMPFVLYTKQDYESGWFNELLCAEMDQFLLDVAAGKSPRLMIFAPPRSGKSEIASRRFPAYALGRFPHWNIIACSYSSDLANRMSRDTQRVIDQREYAELFPDTALSQSRTGSSGAIRTAELWETVKADGDLAGGSYRAAGVNGGITGQGMNIGIIDDPAKDYKTAASAAYQEAVMDWYDTTFFTRRDPKLNGIVIILTRWHQLDLAGQLLARAEKGGEQWRVVSFPMEAEKTEFHELNGQRLKLREPGDILFPERMPREFVEACKRSGSLSWNALYQQRPTTKGGGVIKSDWFGYYRVLPRIKWRAIYADTAQKTANHNDYSVFQLWGMGEDGNAYMLDQIRGKWEAWELEIKAAAFYQKHKAYDPKHPSPIRYMAIEDKASGTGLIQNIRKKAGAPVKAIPRGIDKVTRVLDIQGFIESGYVRLPDPSASHSHTTAEWVSDFIMEAEAFSLEMSHAHDDQIDPMCDAISDMLGGTKSTGFDWL</sequence>
<proteinExistence type="predicted"/>
<dbReference type="EMBL" id="MT143894">
    <property type="protein sequence ID" value="QJB05091.1"/>
    <property type="molecule type" value="Genomic_DNA"/>
</dbReference>
<dbReference type="EMBL" id="MT143702">
    <property type="protein sequence ID" value="QJB00858.1"/>
    <property type="molecule type" value="Genomic_DNA"/>
</dbReference>
<evidence type="ECO:0000313" key="4">
    <source>
        <dbReference type="EMBL" id="QJB05091.1"/>
    </source>
</evidence>